<sequence length="91" mass="10559">MRQGYLETLLEIKLMQSTETSQGISDLEYNLLTVLQNKAEALQAYDTYIQDAQSADSHPCVELFQKLQQSDMQQVQEIRHHLQEVMQKGKM</sequence>
<protein>
    <recommendedName>
        <fullName evidence="2">DUF2383 domain-containing protein</fullName>
    </recommendedName>
</protein>
<name>A0A6J4V1Q7_9CYAN</name>
<gene>
    <name evidence="1" type="ORF">AVDCRST_MAG81-1214</name>
</gene>
<accession>A0A6J4V1Q7</accession>
<dbReference type="EMBL" id="CADCWO010000064">
    <property type="protein sequence ID" value="CAA9565974.1"/>
    <property type="molecule type" value="Genomic_DNA"/>
</dbReference>
<organism evidence="1">
    <name type="scientific">uncultured Synechococcales cyanobacterium</name>
    <dbReference type="NCBI Taxonomy" id="1936017"/>
    <lineage>
        <taxon>Bacteria</taxon>
        <taxon>Bacillati</taxon>
        <taxon>Cyanobacteriota</taxon>
        <taxon>Cyanophyceae</taxon>
        <taxon>Synechococcales</taxon>
        <taxon>environmental samples</taxon>
    </lineage>
</organism>
<reference evidence="1" key="1">
    <citation type="submission" date="2020-02" db="EMBL/GenBank/DDBJ databases">
        <authorList>
            <person name="Meier V. D."/>
        </authorList>
    </citation>
    <scope>NUCLEOTIDE SEQUENCE</scope>
    <source>
        <strain evidence="1">AVDCRST_MAG81</strain>
    </source>
</reference>
<proteinExistence type="predicted"/>
<evidence type="ECO:0008006" key="2">
    <source>
        <dbReference type="Google" id="ProtNLM"/>
    </source>
</evidence>
<dbReference type="AlphaFoldDB" id="A0A6J4V1Q7"/>
<evidence type="ECO:0000313" key="1">
    <source>
        <dbReference type="EMBL" id="CAA9565974.1"/>
    </source>
</evidence>